<dbReference type="PROSITE" id="PS50112">
    <property type="entry name" value="PAS"/>
    <property type="match status" value="1"/>
</dbReference>
<dbReference type="OrthoDB" id="9812260at2"/>
<dbReference type="GO" id="GO:0052621">
    <property type="term" value="F:diguanylate cyclase activity"/>
    <property type="evidence" value="ECO:0007669"/>
    <property type="project" value="UniProtKB-EC"/>
</dbReference>
<comment type="caution">
    <text evidence="6">The sequence shown here is derived from an EMBL/GenBank/DDBJ whole genome shotgun (WGS) entry which is preliminary data.</text>
</comment>
<comment type="cofactor">
    <cofactor evidence="1">
        <name>Mg(2+)</name>
        <dbReference type="ChEBI" id="CHEBI:18420"/>
    </cofactor>
</comment>
<dbReference type="PANTHER" id="PTHR45138">
    <property type="entry name" value="REGULATORY COMPONENTS OF SENSORY TRANSDUCTION SYSTEM"/>
    <property type="match status" value="1"/>
</dbReference>
<protein>
    <recommendedName>
        <fullName evidence="2">diguanylate cyclase</fullName>
        <ecNumber evidence="2">2.7.7.65</ecNumber>
    </recommendedName>
</protein>
<evidence type="ECO:0000259" key="5">
    <source>
        <dbReference type="PROSITE" id="PS50887"/>
    </source>
</evidence>
<dbReference type="Pfam" id="PF13426">
    <property type="entry name" value="PAS_9"/>
    <property type="match status" value="1"/>
</dbReference>
<dbReference type="Gene3D" id="3.30.450.20">
    <property type="entry name" value="PAS domain"/>
    <property type="match status" value="1"/>
</dbReference>
<dbReference type="Proteomes" id="UP000005953">
    <property type="component" value="Unassembled WGS sequence"/>
</dbReference>
<dbReference type="STRING" id="314283.MED297_04919"/>
<dbReference type="InterPro" id="IPR000160">
    <property type="entry name" value="GGDEF_dom"/>
</dbReference>
<dbReference type="SUPFAM" id="SSF55785">
    <property type="entry name" value="PYP-like sensor domain (PAS domain)"/>
    <property type="match status" value="1"/>
</dbReference>
<reference evidence="6 7" key="1">
    <citation type="submission" date="2006-02" db="EMBL/GenBank/DDBJ databases">
        <authorList>
            <person name="Pinhassi J."/>
            <person name="Pedros-Alio C."/>
            <person name="Ferriera S."/>
            <person name="Johnson J."/>
            <person name="Kravitz S."/>
            <person name="Halpern A."/>
            <person name="Remington K."/>
            <person name="Beeson K."/>
            <person name="Tran B."/>
            <person name="Rogers Y.-H."/>
            <person name="Friedman R."/>
            <person name="Venter J.C."/>
        </authorList>
    </citation>
    <scope>NUCLEOTIDE SEQUENCE [LARGE SCALE GENOMIC DNA]</scope>
    <source>
        <strain evidence="6 7">MED297</strain>
    </source>
</reference>
<dbReference type="PROSITE" id="PS50887">
    <property type="entry name" value="GGDEF"/>
    <property type="match status" value="1"/>
</dbReference>
<dbReference type="GO" id="GO:1902201">
    <property type="term" value="P:negative regulation of bacterial-type flagellum-dependent cell motility"/>
    <property type="evidence" value="ECO:0007669"/>
    <property type="project" value="TreeGrafter"/>
</dbReference>
<dbReference type="RefSeq" id="WP_008047999.1">
    <property type="nucleotide sequence ID" value="NZ_CH724154.1"/>
</dbReference>
<dbReference type="InterPro" id="IPR029787">
    <property type="entry name" value="Nucleotide_cyclase"/>
</dbReference>
<dbReference type="PANTHER" id="PTHR45138:SF9">
    <property type="entry name" value="DIGUANYLATE CYCLASE DGCM-RELATED"/>
    <property type="match status" value="1"/>
</dbReference>
<feature type="domain" description="GGDEF" evidence="5">
    <location>
        <begin position="186"/>
        <end position="318"/>
    </location>
</feature>
<keyword evidence="7" id="KW-1185">Reference proteome</keyword>
<dbReference type="SMART" id="SM00267">
    <property type="entry name" value="GGDEF"/>
    <property type="match status" value="1"/>
</dbReference>
<evidence type="ECO:0000313" key="6">
    <source>
        <dbReference type="EMBL" id="EAR07964.1"/>
    </source>
</evidence>
<evidence type="ECO:0000256" key="3">
    <source>
        <dbReference type="ARBA" id="ARBA00034247"/>
    </source>
</evidence>
<accession>A4BIU7</accession>
<comment type="catalytic activity">
    <reaction evidence="3">
        <text>2 GTP = 3',3'-c-di-GMP + 2 diphosphate</text>
        <dbReference type="Rhea" id="RHEA:24898"/>
        <dbReference type="ChEBI" id="CHEBI:33019"/>
        <dbReference type="ChEBI" id="CHEBI:37565"/>
        <dbReference type="ChEBI" id="CHEBI:58805"/>
        <dbReference type="EC" id="2.7.7.65"/>
    </reaction>
</comment>
<evidence type="ECO:0000313" key="7">
    <source>
        <dbReference type="Proteomes" id="UP000005953"/>
    </source>
</evidence>
<dbReference type="InterPro" id="IPR043128">
    <property type="entry name" value="Rev_trsase/Diguanyl_cyclase"/>
</dbReference>
<dbReference type="FunFam" id="3.30.70.270:FF:000001">
    <property type="entry name" value="Diguanylate cyclase domain protein"/>
    <property type="match status" value="1"/>
</dbReference>
<dbReference type="InterPro" id="IPR050469">
    <property type="entry name" value="Diguanylate_Cyclase"/>
</dbReference>
<dbReference type="Gene3D" id="3.30.70.270">
    <property type="match status" value="1"/>
</dbReference>
<proteinExistence type="predicted"/>
<dbReference type="EC" id="2.7.7.65" evidence="2"/>
<dbReference type="Pfam" id="PF00990">
    <property type="entry name" value="GGDEF"/>
    <property type="match status" value="1"/>
</dbReference>
<dbReference type="NCBIfam" id="TIGR00254">
    <property type="entry name" value="GGDEF"/>
    <property type="match status" value="1"/>
</dbReference>
<dbReference type="SUPFAM" id="SSF55073">
    <property type="entry name" value="Nucleotide cyclase"/>
    <property type="match status" value="1"/>
</dbReference>
<dbReference type="GO" id="GO:0043709">
    <property type="term" value="P:cell adhesion involved in single-species biofilm formation"/>
    <property type="evidence" value="ECO:0007669"/>
    <property type="project" value="TreeGrafter"/>
</dbReference>
<dbReference type="AlphaFoldDB" id="A4BIU7"/>
<dbReference type="SMART" id="SM00091">
    <property type="entry name" value="PAS"/>
    <property type="match status" value="1"/>
</dbReference>
<feature type="domain" description="PAS" evidence="4">
    <location>
        <begin position="10"/>
        <end position="80"/>
    </location>
</feature>
<name>A4BIU7_9GAMM</name>
<gene>
    <name evidence="6" type="ORF">MED297_04919</name>
</gene>
<evidence type="ECO:0000256" key="2">
    <source>
        <dbReference type="ARBA" id="ARBA00012528"/>
    </source>
</evidence>
<organism evidence="6 7">
    <name type="scientific">Reinekea blandensis MED297</name>
    <dbReference type="NCBI Taxonomy" id="314283"/>
    <lineage>
        <taxon>Bacteria</taxon>
        <taxon>Pseudomonadati</taxon>
        <taxon>Pseudomonadota</taxon>
        <taxon>Gammaproteobacteria</taxon>
        <taxon>Oceanospirillales</taxon>
        <taxon>Saccharospirillaceae</taxon>
        <taxon>Reinekea</taxon>
    </lineage>
</organism>
<dbReference type="CDD" id="cd01949">
    <property type="entry name" value="GGDEF"/>
    <property type="match status" value="1"/>
</dbReference>
<dbReference type="InterPro" id="IPR000014">
    <property type="entry name" value="PAS"/>
</dbReference>
<evidence type="ECO:0000256" key="1">
    <source>
        <dbReference type="ARBA" id="ARBA00001946"/>
    </source>
</evidence>
<dbReference type="HOGENOM" id="CLU_000445_11_4_6"/>
<dbReference type="InterPro" id="IPR035965">
    <property type="entry name" value="PAS-like_dom_sf"/>
</dbReference>
<sequence>MNTDYTGLAEFHWLIEVMQTVDVGVLVLDLEYQITAWNGFMENNSGIDSADALGRSLFDVFDDLSVEWFKHKADTVIQLRNRAFTTWEQRAYVFKFRNNRPITGVTEYMYQNCTFIPVIGTTGKVQNLAVIVYDVTDIATSKLELKAANDRLAQLSRTDGLTQLYNRAYWEEMLSNEFKRQKRHAHDLSLIMFDIDHFKKVNDTYGHQVGDDVIRAVAEEVRHNSRNTDIAGRYGGEEFALLLIDSDAENALLFAERLRKAIENRRVSTPEGELQVTVSLGVAPWKESFHHYNAWIEAADKALYTSKDEGRNRSTLSK</sequence>
<evidence type="ECO:0000259" key="4">
    <source>
        <dbReference type="PROSITE" id="PS50112"/>
    </source>
</evidence>
<dbReference type="EMBL" id="AAOE01000028">
    <property type="protein sequence ID" value="EAR07964.1"/>
    <property type="molecule type" value="Genomic_DNA"/>
</dbReference>
<dbReference type="CDD" id="cd00130">
    <property type="entry name" value="PAS"/>
    <property type="match status" value="1"/>
</dbReference>
<dbReference type="GO" id="GO:0005886">
    <property type="term" value="C:plasma membrane"/>
    <property type="evidence" value="ECO:0007669"/>
    <property type="project" value="TreeGrafter"/>
</dbReference>